<dbReference type="SUPFAM" id="SSF50978">
    <property type="entry name" value="WD40 repeat-like"/>
    <property type="match status" value="1"/>
</dbReference>
<dbReference type="PROSITE" id="PS50082">
    <property type="entry name" value="WD_REPEATS_2"/>
    <property type="match status" value="1"/>
</dbReference>
<sequence length="100" mass="10895">MASASAKVATTKSILAPSMTLKGHGDWIRSVSYFPDGQRMISGSGDNTTRQWDLKEGKEIEEVRDVCKEGPWAVAVSRDSRWIVTGGESAELKVDRSPAL</sequence>
<dbReference type="InterPro" id="IPR001680">
    <property type="entry name" value="WD40_rpt"/>
</dbReference>
<dbReference type="PANTHER" id="PTHR19848">
    <property type="entry name" value="WD40 REPEAT PROTEIN"/>
    <property type="match status" value="1"/>
</dbReference>
<dbReference type="AlphaFoldDB" id="A0A0C9ZZQ5"/>
<dbReference type="InterPro" id="IPR015943">
    <property type="entry name" value="WD40/YVTN_repeat-like_dom_sf"/>
</dbReference>
<feature type="repeat" description="WD" evidence="3">
    <location>
        <begin position="21"/>
        <end position="62"/>
    </location>
</feature>
<keyword evidence="1 3" id="KW-0853">WD repeat</keyword>
<evidence type="ECO:0000256" key="1">
    <source>
        <dbReference type="ARBA" id="ARBA00022574"/>
    </source>
</evidence>
<dbReference type="InParanoid" id="A0A0C9ZZQ5"/>
<name>A0A0C9ZZQ5_9AGAM</name>
<proteinExistence type="predicted"/>
<dbReference type="SMART" id="SM00320">
    <property type="entry name" value="WD40"/>
    <property type="match status" value="1"/>
</dbReference>
<reference evidence="5" key="2">
    <citation type="submission" date="2015-01" db="EMBL/GenBank/DDBJ databases">
        <title>Evolutionary Origins and Diversification of the Mycorrhizal Mutualists.</title>
        <authorList>
            <consortium name="DOE Joint Genome Institute"/>
            <consortium name="Mycorrhizal Genomics Consortium"/>
            <person name="Kohler A."/>
            <person name="Kuo A."/>
            <person name="Nagy L.G."/>
            <person name="Floudas D."/>
            <person name="Copeland A."/>
            <person name="Barry K.W."/>
            <person name="Cichocki N."/>
            <person name="Veneault-Fourrey C."/>
            <person name="LaButti K."/>
            <person name="Lindquist E.A."/>
            <person name="Lipzen A."/>
            <person name="Lundell T."/>
            <person name="Morin E."/>
            <person name="Murat C."/>
            <person name="Riley R."/>
            <person name="Ohm R."/>
            <person name="Sun H."/>
            <person name="Tunlid A."/>
            <person name="Henrissat B."/>
            <person name="Grigoriev I.V."/>
            <person name="Hibbett D.S."/>
            <person name="Martin F."/>
        </authorList>
    </citation>
    <scope>NUCLEOTIDE SEQUENCE [LARGE SCALE GENOMIC DNA]</scope>
    <source>
        <strain evidence="5">UH-Slu-Lm8-n1</strain>
    </source>
</reference>
<organism evidence="4 5">
    <name type="scientific">Suillus luteus UH-Slu-Lm8-n1</name>
    <dbReference type="NCBI Taxonomy" id="930992"/>
    <lineage>
        <taxon>Eukaryota</taxon>
        <taxon>Fungi</taxon>
        <taxon>Dikarya</taxon>
        <taxon>Basidiomycota</taxon>
        <taxon>Agaricomycotina</taxon>
        <taxon>Agaricomycetes</taxon>
        <taxon>Agaricomycetidae</taxon>
        <taxon>Boletales</taxon>
        <taxon>Suillineae</taxon>
        <taxon>Suillaceae</taxon>
        <taxon>Suillus</taxon>
    </lineage>
</organism>
<dbReference type="EMBL" id="KN835679">
    <property type="protein sequence ID" value="KIK34976.1"/>
    <property type="molecule type" value="Genomic_DNA"/>
</dbReference>
<evidence type="ECO:0000313" key="5">
    <source>
        <dbReference type="Proteomes" id="UP000054485"/>
    </source>
</evidence>
<evidence type="ECO:0000256" key="2">
    <source>
        <dbReference type="ARBA" id="ARBA00022737"/>
    </source>
</evidence>
<gene>
    <name evidence="4" type="ORF">CY34DRAFT_812506</name>
</gene>
<dbReference type="InterPro" id="IPR036322">
    <property type="entry name" value="WD40_repeat_dom_sf"/>
</dbReference>
<feature type="non-terminal residue" evidence="4">
    <location>
        <position position="1"/>
    </location>
</feature>
<reference evidence="4 5" key="1">
    <citation type="submission" date="2014-04" db="EMBL/GenBank/DDBJ databases">
        <authorList>
            <consortium name="DOE Joint Genome Institute"/>
            <person name="Kuo A."/>
            <person name="Ruytinx J."/>
            <person name="Rineau F."/>
            <person name="Colpaert J."/>
            <person name="Kohler A."/>
            <person name="Nagy L.G."/>
            <person name="Floudas D."/>
            <person name="Copeland A."/>
            <person name="Barry K.W."/>
            <person name="Cichocki N."/>
            <person name="Veneault-Fourrey C."/>
            <person name="LaButti K."/>
            <person name="Lindquist E.A."/>
            <person name="Lipzen A."/>
            <person name="Lundell T."/>
            <person name="Morin E."/>
            <person name="Murat C."/>
            <person name="Sun H."/>
            <person name="Tunlid A."/>
            <person name="Henrissat B."/>
            <person name="Grigoriev I.V."/>
            <person name="Hibbett D.S."/>
            <person name="Martin F."/>
            <person name="Nordberg H.P."/>
            <person name="Cantor M.N."/>
            <person name="Hua S.X."/>
        </authorList>
    </citation>
    <scope>NUCLEOTIDE SEQUENCE [LARGE SCALE GENOMIC DNA]</scope>
    <source>
        <strain evidence="4 5">UH-Slu-Lm8-n1</strain>
    </source>
</reference>
<keyword evidence="2" id="KW-0677">Repeat</keyword>
<evidence type="ECO:0000313" key="4">
    <source>
        <dbReference type="EMBL" id="KIK34976.1"/>
    </source>
</evidence>
<accession>A0A0C9ZZQ5</accession>
<dbReference type="OrthoDB" id="2684955at2759"/>
<keyword evidence="5" id="KW-1185">Reference proteome</keyword>
<protein>
    <submittedName>
        <fullName evidence="4">Uncharacterized protein</fullName>
    </submittedName>
</protein>
<dbReference type="HOGENOM" id="CLU_000288_57_30_1"/>
<dbReference type="Gene3D" id="2.130.10.10">
    <property type="entry name" value="YVTN repeat-like/Quinoprotein amine dehydrogenase"/>
    <property type="match status" value="1"/>
</dbReference>
<dbReference type="PANTHER" id="PTHR19848:SF8">
    <property type="entry name" value="F-BOX AND WD REPEAT DOMAIN CONTAINING 7"/>
    <property type="match status" value="1"/>
</dbReference>
<dbReference type="Pfam" id="PF00400">
    <property type="entry name" value="WD40"/>
    <property type="match status" value="2"/>
</dbReference>
<dbReference type="Proteomes" id="UP000054485">
    <property type="component" value="Unassembled WGS sequence"/>
</dbReference>
<evidence type="ECO:0000256" key="3">
    <source>
        <dbReference type="PROSITE-ProRule" id="PRU00221"/>
    </source>
</evidence>
<dbReference type="STRING" id="930992.A0A0C9ZZQ5"/>
<dbReference type="PROSITE" id="PS50294">
    <property type="entry name" value="WD_REPEATS_REGION"/>
    <property type="match status" value="1"/>
</dbReference>